<proteinExistence type="predicted"/>
<organism evidence="1">
    <name type="scientific">termite gut metagenome</name>
    <dbReference type="NCBI Taxonomy" id="433724"/>
    <lineage>
        <taxon>unclassified sequences</taxon>
        <taxon>metagenomes</taxon>
        <taxon>organismal metagenomes</taxon>
    </lineage>
</organism>
<comment type="caution">
    <text evidence="1">The sequence shown here is derived from an EMBL/GenBank/DDBJ whole genome shotgun (WGS) entry which is preliminary data.</text>
</comment>
<name>A0A5J4SYW9_9ZZZZ</name>
<sequence length="47" mass="5798">MRLCEKIVFIMYICIIKLKRCKDVTYFENTHLDLKMLPLVYKLEFLK</sequence>
<dbReference type="EMBL" id="SNRY01000029">
    <property type="protein sequence ID" value="KAA6350410.1"/>
    <property type="molecule type" value="Genomic_DNA"/>
</dbReference>
<reference evidence="1" key="1">
    <citation type="submission" date="2019-03" db="EMBL/GenBank/DDBJ databases">
        <title>Single cell metagenomics reveals metabolic interactions within the superorganism composed of flagellate Streblomastix strix and complex community of Bacteroidetes bacteria on its surface.</title>
        <authorList>
            <person name="Treitli S.C."/>
            <person name="Kolisko M."/>
            <person name="Husnik F."/>
            <person name="Keeling P."/>
            <person name="Hampl V."/>
        </authorList>
    </citation>
    <scope>NUCLEOTIDE SEQUENCE</scope>
    <source>
        <strain evidence="1">STM</strain>
    </source>
</reference>
<dbReference type="AlphaFoldDB" id="A0A5J4SYW9"/>
<evidence type="ECO:0000313" key="1">
    <source>
        <dbReference type="EMBL" id="KAA6350410.1"/>
    </source>
</evidence>
<accession>A0A5J4SYW9</accession>
<protein>
    <submittedName>
        <fullName evidence="1">Uncharacterized protein</fullName>
    </submittedName>
</protein>
<gene>
    <name evidence="1" type="ORF">EZS27_002255</name>
</gene>